<dbReference type="EMBL" id="NRRU01000004">
    <property type="protein sequence ID" value="MBK1711518.1"/>
    <property type="molecule type" value="Genomic_DNA"/>
</dbReference>
<name>A0ABS1DPW8_RUBGE</name>
<proteinExistence type="predicted"/>
<feature type="region of interest" description="Disordered" evidence="1">
    <location>
        <begin position="53"/>
        <end position="113"/>
    </location>
</feature>
<comment type="caution">
    <text evidence="2">The sequence shown here is derived from an EMBL/GenBank/DDBJ whole genome shotgun (WGS) entry which is preliminary data.</text>
</comment>
<keyword evidence="3" id="KW-1185">Reference proteome</keyword>
<dbReference type="RefSeq" id="WP_200225273.1">
    <property type="nucleotide sequence ID" value="NZ_NRRT01000001.1"/>
</dbReference>
<dbReference type="Proteomes" id="UP001041814">
    <property type="component" value="Unassembled WGS sequence"/>
</dbReference>
<evidence type="ECO:0000313" key="2">
    <source>
        <dbReference type="EMBL" id="MBK1711518.1"/>
    </source>
</evidence>
<protein>
    <submittedName>
        <fullName evidence="2">Uncharacterized protein</fullName>
    </submittedName>
</protein>
<gene>
    <name evidence="2" type="ORF">CKO43_01835</name>
</gene>
<evidence type="ECO:0000313" key="3">
    <source>
        <dbReference type="Proteomes" id="UP001041814"/>
    </source>
</evidence>
<reference evidence="2" key="1">
    <citation type="submission" date="2017-08" db="EMBL/GenBank/DDBJ databases">
        <authorList>
            <person name="Imhoff J.F."/>
            <person name="Rahn T."/>
            <person name="Kuenzel S."/>
            <person name="Neulinger S.C."/>
        </authorList>
    </citation>
    <scope>NUCLEOTIDE SEQUENCE</scope>
    <source>
        <strain evidence="2">IM 151</strain>
    </source>
</reference>
<sequence length="113" mass="12471">MALTPKRPPGRLSRKARAYANDIRRLYAEGYTLEAIREALADEGVVVSKSTVQRELAWRPRRDSQPEPAATPPPTLPQRTPSIVPTSSPKDVADEVFGGAQMSNPLYRSRSAK</sequence>
<feature type="compositionally biased region" description="Basic and acidic residues" evidence="1">
    <location>
        <begin position="56"/>
        <end position="65"/>
    </location>
</feature>
<organism evidence="2 3">
    <name type="scientific">Rubrivivax gelatinosus</name>
    <name type="common">Rhodocyclus gelatinosus</name>
    <name type="synonym">Rhodopseudomonas gelatinosa</name>
    <dbReference type="NCBI Taxonomy" id="28068"/>
    <lineage>
        <taxon>Bacteria</taxon>
        <taxon>Pseudomonadati</taxon>
        <taxon>Pseudomonadota</taxon>
        <taxon>Betaproteobacteria</taxon>
        <taxon>Burkholderiales</taxon>
        <taxon>Sphaerotilaceae</taxon>
        <taxon>Rubrivivax</taxon>
    </lineage>
</organism>
<accession>A0ABS1DPW8</accession>
<reference evidence="2" key="2">
    <citation type="journal article" date="2020" name="Microorganisms">
        <title>Osmotic Adaptation and Compatible Solute Biosynthesis of Phototrophic Bacteria as Revealed from Genome Analyses.</title>
        <authorList>
            <person name="Imhoff J.F."/>
            <person name="Rahn T."/>
            <person name="Kunzel S."/>
            <person name="Keller A."/>
            <person name="Neulinger S.C."/>
        </authorList>
    </citation>
    <scope>NUCLEOTIDE SEQUENCE</scope>
    <source>
        <strain evidence="2">IM 151</strain>
    </source>
</reference>
<evidence type="ECO:0000256" key="1">
    <source>
        <dbReference type="SAM" id="MobiDB-lite"/>
    </source>
</evidence>